<reference evidence="1" key="1">
    <citation type="submission" date="2016-08" db="EMBL/GenBank/DDBJ databases">
        <authorList>
            <person name="Seilhamer J.J."/>
        </authorList>
    </citation>
    <scope>NUCLEOTIDE SEQUENCE</scope>
    <source>
        <strain evidence="1">86</strain>
    </source>
</reference>
<gene>
    <name evidence="1" type="ORF">KL86SPO_10009</name>
</gene>
<dbReference type="AlphaFoldDB" id="A0A212LLE0"/>
<protein>
    <submittedName>
        <fullName evidence="1">Uncharacterized protein</fullName>
    </submittedName>
</protein>
<organism evidence="1">
    <name type="scientific">uncultured Sporomusa sp</name>
    <dbReference type="NCBI Taxonomy" id="307249"/>
    <lineage>
        <taxon>Bacteria</taxon>
        <taxon>Bacillati</taxon>
        <taxon>Bacillota</taxon>
        <taxon>Negativicutes</taxon>
        <taxon>Selenomonadales</taxon>
        <taxon>Sporomusaceae</taxon>
        <taxon>Sporomusa</taxon>
        <taxon>environmental samples</taxon>
    </lineage>
</organism>
<dbReference type="RefSeq" id="WP_075757334.1">
    <property type="nucleotide sequence ID" value="NZ_LT608335.1"/>
</dbReference>
<proteinExistence type="predicted"/>
<dbReference type="EMBL" id="FMJE01000001">
    <property type="protein sequence ID" value="SCM78337.1"/>
    <property type="molecule type" value="Genomic_DNA"/>
</dbReference>
<sequence>MSQLQNIQDSRQRTCNHEIIEEDTAKTIIKIVDIAKEILLITERGLPMDGNKKEEQDTTQ</sequence>
<accession>A0A212LLE0</accession>
<evidence type="ECO:0000313" key="1">
    <source>
        <dbReference type="EMBL" id="SCM78337.1"/>
    </source>
</evidence>
<name>A0A212LLE0_9FIRM</name>